<dbReference type="Proteomes" id="UP000316621">
    <property type="component" value="Chromosome 5"/>
</dbReference>
<dbReference type="EMBL" id="CM010719">
    <property type="protein sequence ID" value="RZC63657.1"/>
    <property type="molecule type" value="Genomic_DNA"/>
</dbReference>
<dbReference type="PANTHER" id="PTHR45669:SF26">
    <property type="entry name" value="GLUTAREDOXIN DOMAIN-CONTAINING PROTEIN"/>
    <property type="match status" value="1"/>
</dbReference>
<dbReference type="Pfam" id="PF23733">
    <property type="entry name" value="GRXCR1-2_C"/>
    <property type="match status" value="1"/>
</dbReference>
<sequence length="241" mass="27557">MWTPWKKNNPTRIHNSSPDFLCSSFKDIQNLCKEEEPSSQDQKAKDPKKVFHRVRIATSVLRSWNSWNSFSRQPNSPFLEPLNISLPGSEKRIVVYFTSLRVVRKTFEDCRTVRSILRGFRVFVDERDLSMDSGFLEELQEILGSKVQVTLPRVFIGGRYYGGAEEIRQLHETGELKKLIEGFPKVEPGVCEDCGGYRFHLCDQCNGSRKIYLEKGGGFKTCSSCNENGLTRCPTCASLEE</sequence>
<keyword evidence="3" id="KW-1185">Reference proteome</keyword>
<dbReference type="InterPro" id="IPR002109">
    <property type="entry name" value="Glutaredoxin"/>
</dbReference>
<dbReference type="GO" id="GO:0003729">
    <property type="term" value="F:mRNA binding"/>
    <property type="evidence" value="ECO:0007669"/>
    <property type="project" value="EnsemblPlants"/>
</dbReference>
<dbReference type="PROSITE" id="PS51354">
    <property type="entry name" value="GLUTAREDOXIN_2"/>
    <property type="match status" value="1"/>
</dbReference>
<dbReference type="InterPro" id="IPR036249">
    <property type="entry name" value="Thioredoxin-like_sf"/>
</dbReference>
<evidence type="ECO:0000313" key="3">
    <source>
        <dbReference type="Proteomes" id="UP000316621"/>
    </source>
</evidence>
<dbReference type="FunFam" id="3.40.30.10:FF:000273">
    <property type="entry name" value="Glutaredoxin family protein"/>
    <property type="match status" value="1"/>
</dbReference>
<evidence type="ECO:0000313" key="2">
    <source>
        <dbReference type="EMBL" id="RZC63657.1"/>
    </source>
</evidence>
<evidence type="ECO:0000259" key="1">
    <source>
        <dbReference type="Pfam" id="PF00462"/>
    </source>
</evidence>
<dbReference type="CDD" id="cd03031">
    <property type="entry name" value="GRX_GRX_like"/>
    <property type="match status" value="1"/>
</dbReference>
<dbReference type="STRING" id="3469.A0A4Y7JSG1"/>
<dbReference type="OrthoDB" id="423313at2759"/>
<dbReference type="PANTHER" id="PTHR45669">
    <property type="entry name" value="GLUTAREDOXIN DOMAIN-CONTAINING CYSTEINE-RICH PROTEIN CG12206-RELATED"/>
    <property type="match status" value="1"/>
</dbReference>
<proteinExistence type="predicted"/>
<dbReference type="Gene3D" id="3.40.30.10">
    <property type="entry name" value="Glutaredoxin"/>
    <property type="match status" value="1"/>
</dbReference>
<dbReference type="Gramene" id="RZC63657">
    <property type="protein sequence ID" value="RZC63657"/>
    <property type="gene ID" value="C5167_025416"/>
</dbReference>
<dbReference type="Pfam" id="PF00462">
    <property type="entry name" value="Glutaredoxin"/>
    <property type="match status" value="1"/>
</dbReference>
<dbReference type="AlphaFoldDB" id="A0A4Y7JSG1"/>
<protein>
    <recommendedName>
        <fullName evidence="1">Glutaredoxin domain-containing protein</fullName>
    </recommendedName>
</protein>
<name>A0A4Y7JSG1_PAPSO</name>
<reference evidence="2 3" key="1">
    <citation type="journal article" date="2018" name="Science">
        <title>The opium poppy genome and morphinan production.</title>
        <authorList>
            <person name="Guo L."/>
            <person name="Winzer T."/>
            <person name="Yang X."/>
            <person name="Li Y."/>
            <person name="Ning Z."/>
            <person name="He Z."/>
            <person name="Teodor R."/>
            <person name="Lu Y."/>
            <person name="Bowser T.A."/>
            <person name="Graham I.A."/>
            <person name="Ye K."/>
        </authorList>
    </citation>
    <scope>NUCLEOTIDE SEQUENCE [LARGE SCALE GENOMIC DNA]</scope>
    <source>
        <strain evidence="3">cv. HN1</strain>
        <tissue evidence="2">Leaves</tissue>
    </source>
</reference>
<organism evidence="2 3">
    <name type="scientific">Papaver somniferum</name>
    <name type="common">Opium poppy</name>
    <dbReference type="NCBI Taxonomy" id="3469"/>
    <lineage>
        <taxon>Eukaryota</taxon>
        <taxon>Viridiplantae</taxon>
        <taxon>Streptophyta</taxon>
        <taxon>Embryophyta</taxon>
        <taxon>Tracheophyta</taxon>
        <taxon>Spermatophyta</taxon>
        <taxon>Magnoliopsida</taxon>
        <taxon>Ranunculales</taxon>
        <taxon>Papaveraceae</taxon>
        <taxon>Papaveroideae</taxon>
        <taxon>Papaver</taxon>
    </lineage>
</organism>
<gene>
    <name evidence="2" type="ORF">C5167_025416</name>
</gene>
<dbReference type="OMA" id="ICKEEDQ"/>
<accession>A0A4Y7JSG1</accession>
<feature type="domain" description="Glutaredoxin" evidence="1">
    <location>
        <begin position="94"/>
        <end position="160"/>
    </location>
</feature>
<dbReference type="SUPFAM" id="SSF52833">
    <property type="entry name" value="Thioredoxin-like"/>
    <property type="match status" value="1"/>
</dbReference>